<dbReference type="EMBL" id="JARBHB010000007">
    <property type="protein sequence ID" value="KAJ8879636.1"/>
    <property type="molecule type" value="Genomic_DNA"/>
</dbReference>
<protein>
    <submittedName>
        <fullName evidence="1">Uncharacterized protein</fullName>
    </submittedName>
</protein>
<comment type="caution">
    <text evidence="1">The sequence shown here is derived from an EMBL/GenBank/DDBJ whole genome shotgun (WGS) entry which is preliminary data.</text>
</comment>
<gene>
    <name evidence="1" type="ORF">PR048_020244</name>
</gene>
<evidence type="ECO:0000313" key="1">
    <source>
        <dbReference type="EMBL" id="KAJ8879636.1"/>
    </source>
</evidence>
<dbReference type="Proteomes" id="UP001159363">
    <property type="component" value="Chromosome 6"/>
</dbReference>
<name>A0ABQ9H5Z5_9NEOP</name>
<proteinExistence type="predicted"/>
<evidence type="ECO:0000313" key="2">
    <source>
        <dbReference type="Proteomes" id="UP001159363"/>
    </source>
</evidence>
<organism evidence="1 2">
    <name type="scientific">Dryococelus australis</name>
    <dbReference type="NCBI Taxonomy" id="614101"/>
    <lineage>
        <taxon>Eukaryota</taxon>
        <taxon>Metazoa</taxon>
        <taxon>Ecdysozoa</taxon>
        <taxon>Arthropoda</taxon>
        <taxon>Hexapoda</taxon>
        <taxon>Insecta</taxon>
        <taxon>Pterygota</taxon>
        <taxon>Neoptera</taxon>
        <taxon>Polyneoptera</taxon>
        <taxon>Phasmatodea</taxon>
        <taxon>Verophasmatodea</taxon>
        <taxon>Anareolatae</taxon>
        <taxon>Phasmatidae</taxon>
        <taxon>Eurycanthinae</taxon>
        <taxon>Dryococelus</taxon>
    </lineage>
</organism>
<accession>A0ABQ9H5Z5</accession>
<keyword evidence="2" id="KW-1185">Reference proteome</keyword>
<sequence>MKNTVNESTTFTPTEIVTGQRSTIYDFKKLPVTVATVEERQFQGRPTSVCEGSEFWDYISAKLIKLYTEPYVITGVKVNFFELVCPNSEKNNR</sequence>
<reference evidence="1 2" key="1">
    <citation type="submission" date="2023-02" db="EMBL/GenBank/DDBJ databases">
        <title>LHISI_Scaffold_Assembly.</title>
        <authorList>
            <person name="Stuart O.P."/>
            <person name="Cleave R."/>
            <person name="Magrath M.J.L."/>
            <person name="Mikheyev A.S."/>
        </authorList>
    </citation>
    <scope>NUCLEOTIDE SEQUENCE [LARGE SCALE GENOMIC DNA]</scope>
    <source>
        <strain evidence="1">Daus_M_001</strain>
        <tissue evidence="1">Leg muscle</tissue>
    </source>
</reference>